<dbReference type="PANTHER" id="PTHR43433">
    <property type="entry name" value="HYDROLASE, ALPHA/BETA FOLD FAMILY PROTEIN"/>
    <property type="match status" value="1"/>
</dbReference>
<name>A0ABU7XEX6_9HYPH</name>
<proteinExistence type="predicted"/>
<keyword evidence="3" id="KW-1185">Reference proteome</keyword>
<dbReference type="InterPro" id="IPR000073">
    <property type="entry name" value="AB_hydrolase_1"/>
</dbReference>
<evidence type="ECO:0000313" key="2">
    <source>
        <dbReference type="EMBL" id="MEF3365665.1"/>
    </source>
</evidence>
<dbReference type="Gene3D" id="3.40.50.1820">
    <property type="entry name" value="alpha/beta hydrolase"/>
    <property type="match status" value="1"/>
</dbReference>
<dbReference type="SUPFAM" id="SSF53474">
    <property type="entry name" value="alpha/beta-Hydrolases"/>
    <property type="match status" value="1"/>
</dbReference>
<feature type="domain" description="AB hydrolase-1" evidence="1">
    <location>
        <begin position="26"/>
        <end position="181"/>
    </location>
</feature>
<accession>A0ABU7XEX6</accession>
<reference evidence="2 3" key="1">
    <citation type="submission" date="2024-02" db="EMBL/GenBank/DDBJ databases">
        <authorList>
            <person name="Grouzdev D."/>
        </authorList>
    </citation>
    <scope>NUCLEOTIDE SEQUENCE [LARGE SCALE GENOMIC DNA]</scope>
    <source>
        <strain evidence="2 3">9N</strain>
    </source>
</reference>
<dbReference type="EMBL" id="JAZHYN010000007">
    <property type="protein sequence ID" value="MEF3365665.1"/>
    <property type="molecule type" value="Genomic_DNA"/>
</dbReference>
<dbReference type="Pfam" id="PF00561">
    <property type="entry name" value="Abhydrolase_1"/>
    <property type="match status" value="1"/>
</dbReference>
<dbReference type="InterPro" id="IPR029058">
    <property type="entry name" value="AB_hydrolase_fold"/>
</dbReference>
<gene>
    <name evidence="2" type="ORF">V3H18_03865</name>
</gene>
<dbReference type="Proteomes" id="UP001350748">
    <property type="component" value="Unassembled WGS sequence"/>
</dbReference>
<dbReference type="RefSeq" id="WP_332080588.1">
    <property type="nucleotide sequence ID" value="NZ_JAZHYN010000007.1"/>
</dbReference>
<keyword evidence="2" id="KW-0378">Hydrolase</keyword>
<sequence length="255" mass="27490">METFLSDGVEIAYVDFEPLAQDRGEPIVLVHGFASTHAVNWLFTQWVKTLTEDGRRVIVFDNRGHGQSAKLYDPALFSLDLMAGDVVHLLDHLSIPRADIMGYSLGGRIATVLAIAAPERVRSLILGGIGENLIASSGLPGGLAEAMEAERIEDVDDSMLKIFRGFAEATRSDLNALAACVRGARKAIDPALLATIGAPTLICVGTRDDVAGDPHPLGALFRDVRVVDIPGRDHNRAVGDRLFKQAALEFLDTRP</sequence>
<organism evidence="2 3">
    <name type="scientific">Methylocystis borbori</name>
    <dbReference type="NCBI Taxonomy" id="3118750"/>
    <lineage>
        <taxon>Bacteria</taxon>
        <taxon>Pseudomonadati</taxon>
        <taxon>Pseudomonadota</taxon>
        <taxon>Alphaproteobacteria</taxon>
        <taxon>Hyphomicrobiales</taxon>
        <taxon>Methylocystaceae</taxon>
        <taxon>Methylocystis</taxon>
    </lineage>
</organism>
<dbReference type="PRINTS" id="PR00111">
    <property type="entry name" value="ABHYDROLASE"/>
</dbReference>
<evidence type="ECO:0000259" key="1">
    <source>
        <dbReference type="Pfam" id="PF00561"/>
    </source>
</evidence>
<protein>
    <submittedName>
        <fullName evidence="2">Alpha/beta fold hydrolase</fullName>
    </submittedName>
</protein>
<dbReference type="InterPro" id="IPR050471">
    <property type="entry name" value="AB_hydrolase"/>
</dbReference>
<comment type="caution">
    <text evidence="2">The sequence shown here is derived from an EMBL/GenBank/DDBJ whole genome shotgun (WGS) entry which is preliminary data.</text>
</comment>
<evidence type="ECO:0000313" key="3">
    <source>
        <dbReference type="Proteomes" id="UP001350748"/>
    </source>
</evidence>
<dbReference type="GO" id="GO:0016787">
    <property type="term" value="F:hydrolase activity"/>
    <property type="evidence" value="ECO:0007669"/>
    <property type="project" value="UniProtKB-KW"/>
</dbReference>
<dbReference type="PANTHER" id="PTHR43433:SF5">
    <property type="entry name" value="AB HYDROLASE-1 DOMAIN-CONTAINING PROTEIN"/>
    <property type="match status" value="1"/>
</dbReference>